<reference evidence="9" key="1">
    <citation type="journal article" date="2020" name="mSystems">
        <title>Genome- and Community-Level Interaction Insights into Carbon Utilization and Element Cycling Functions of Hydrothermarchaeota in Hydrothermal Sediment.</title>
        <authorList>
            <person name="Zhou Z."/>
            <person name="Liu Y."/>
            <person name="Xu W."/>
            <person name="Pan J."/>
            <person name="Luo Z.H."/>
            <person name="Li M."/>
        </authorList>
    </citation>
    <scope>NUCLEOTIDE SEQUENCE [LARGE SCALE GENOMIC DNA]</scope>
    <source>
        <strain evidence="9">SpSt-885</strain>
    </source>
</reference>
<evidence type="ECO:0000256" key="6">
    <source>
        <dbReference type="HAMAP-Rule" id="MF_00588"/>
    </source>
</evidence>
<keyword evidence="2 6" id="KW-0547">Nucleotide-binding</keyword>
<dbReference type="InterPro" id="IPR023168">
    <property type="entry name" value="GatB_Yqey_C_2"/>
</dbReference>
<evidence type="ECO:0000313" key="9">
    <source>
        <dbReference type="EMBL" id="HGZ60776.1"/>
    </source>
</evidence>
<dbReference type="GO" id="GO:0004812">
    <property type="term" value="F:aminoacyl-tRNA ligase activity"/>
    <property type="evidence" value="ECO:0007669"/>
    <property type="project" value="InterPro"/>
</dbReference>
<dbReference type="SUPFAM" id="SSF55931">
    <property type="entry name" value="Glutamine synthetase/guanido kinase"/>
    <property type="match status" value="1"/>
</dbReference>
<dbReference type="PANTHER" id="PTHR11659:SF2">
    <property type="entry name" value="GLUTAMYL-TRNA(GLN) AMIDOTRANSFERASE SUBUNIT E"/>
    <property type="match status" value="1"/>
</dbReference>
<keyword evidence="4 6" id="KW-0648">Protein biosynthesis</keyword>
<comment type="catalytic activity">
    <reaction evidence="5 6">
        <text>L-glutamyl-tRNA(Gln) + L-glutamine + ATP + H2O = L-glutaminyl-tRNA(Gln) + L-glutamate + ADP + phosphate + H(+)</text>
        <dbReference type="Rhea" id="RHEA:17521"/>
        <dbReference type="Rhea" id="RHEA-COMP:9681"/>
        <dbReference type="Rhea" id="RHEA-COMP:9684"/>
        <dbReference type="ChEBI" id="CHEBI:15377"/>
        <dbReference type="ChEBI" id="CHEBI:15378"/>
        <dbReference type="ChEBI" id="CHEBI:29985"/>
        <dbReference type="ChEBI" id="CHEBI:30616"/>
        <dbReference type="ChEBI" id="CHEBI:43474"/>
        <dbReference type="ChEBI" id="CHEBI:58359"/>
        <dbReference type="ChEBI" id="CHEBI:78520"/>
        <dbReference type="ChEBI" id="CHEBI:78521"/>
        <dbReference type="ChEBI" id="CHEBI:456216"/>
    </reaction>
</comment>
<dbReference type="InterPro" id="IPR004414">
    <property type="entry name" value="GatE"/>
</dbReference>
<dbReference type="GO" id="GO:0005524">
    <property type="term" value="F:ATP binding"/>
    <property type="evidence" value="ECO:0007669"/>
    <property type="project" value="UniProtKB-KW"/>
</dbReference>
<dbReference type="GO" id="GO:0006412">
    <property type="term" value="P:translation"/>
    <property type="evidence" value="ECO:0007669"/>
    <property type="project" value="UniProtKB-UniRule"/>
</dbReference>
<sequence length="648" mass="72674">MSEVSDVETSLNWDHIGLKVGLEIHQQLKTERKLFCNCRNTLVEEGPEVIFERRLRPTRSELGEVDVAAYFEWKKGRIYEYHAPLLASCLVEADEEPPHSMNKEAIETALGVALAMDSRPVDEIHVMRKIVIDGSNTTGFQRTALVSIGGGLEIKGKKYRIQTICVEEDAARKGEEKDERISYVLDRLGIPLIEISTAPDINSPEEAIEVASWIGTLLRMTGKVRRGIGTIRQDLNVSIAGGEKVEIKGVQELEILPKAVSFEAMRQKKLLELKEELYRRGLKKDDIVFSPIDVTLILKSSKSKVVERNLSKTKGKAYAILLRNFKGLLGFELQPNRRFGTELADYARFYGDVKGLFHGDELPGYGITEEEVRKIYDSLGGDIEKDSFILIIDEEEKALKSLKAAIDRIKAAFDGVPKETRSILPDGTSKFMRPQPGAARMYPETDIPPIPVSDETLKRALSLKPPTPEEKKRFYEEALGLNPSLAEQLIGSEQQEMFERLHSRLKGKVDPTTIASLLLVHMVSMKREGIPVDNLNEEQIYESLVLLSEGKITKEGLPELIKLLSERPNAKPIDIAKSSGLLTMGEKEVRDIVKKIISENAKVIEERGERSKSLLMGLIMKELRGKAPGSLVAKLVEEELKSFIQHRS</sequence>
<evidence type="ECO:0000259" key="8">
    <source>
        <dbReference type="SMART" id="SM00845"/>
    </source>
</evidence>
<dbReference type="EC" id="6.3.5.-" evidence="6"/>
<keyword evidence="1 6" id="KW-0436">Ligase</keyword>
<dbReference type="GO" id="GO:0016740">
    <property type="term" value="F:transferase activity"/>
    <property type="evidence" value="ECO:0007669"/>
    <property type="project" value="UniProtKB-KW"/>
</dbReference>
<dbReference type="Gene3D" id="1.10.10.410">
    <property type="match status" value="1"/>
</dbReference>
<evidence type="ECO:0000256" key="4">
    <source>
        <dbReference type="ARBA" id="ARBA00022917"/>
    </source>
</evidence>
<feature type="region of interest" description="Disordered" evidence="7">
    <location>
        <begin position="424"/>
        <end position="449"/>
    </location>
</feature>
<dbReference type="InterPro" id="IPR042114">
    <property type="entry name" value="GatB_C_1"/>
</dbReference>
<dbReference type="Gene3D" id="1.10.150.380">
    <property type="entry name" value="GatB domain, N-terminal subdomain"/>
    <property type="match status" value="1"/>
</dbReference>
<evidence type="ECO:0000256" key="7">
    <source>
        <dbReference type="SAM" id="MobiDB-lite"/>
    </source>
</evidence>
<dbReference type="SMART" id="SM00845">
    <property type="entry name" value="GatB_Yqey"/>
    <property type="match status" value="1"/>
</dbReference>
<accession>A0A7J3SMH7</accession>
<dbReference type="NCBIfam" id="NF003107">
    <property type="entry name" value="PRK04028.1"/>
    <property type="match status" value="1"/>
</dbReference>
<dbReference type="InterPro" id="IPR006075">
    <property type="entry name" value="Asn/Gln-tRNA_Trfase_suB/E_cat"/>
</dbReference>
<dbReference type="SUPFAM" id="SSF89095">
    <property type="entry name" value="GatB/YqeY motif"/>
    <property type="match status" value="1"/>
</dbReference>
<keyword evidence="9" id="KW-0808">Transferase</keyword>
<dbReference type="InterPro" id="IPR017959">
    <property type="entry name" value="Asn/Gln-tRNA_amidoTrfase_suB/E"/>
</dbReference>
<dbReference type="GO" id="GO:0070681">
    <property type="term" value="P:glutaminyl-tRNAGln biosynthesis via transamidation"/>
    <property type="evidence" value="ECO:0007669"/>
    <property type="project" value="TreeGrafter"/>
</dbReference>
<dbReference type="AlphaFoldDB" id="A0A7J3SMH7"/>
<comment type="similarity">
    <text evidence="6">Belongs to the GatB/GatE family. GatE subfamily.</text>
</comment>
<dbReference type="Gene3D" id="3.30.1360.30">
    <property type="entry name" value="GAD-like domain"/>
    <property type="match status" value="1"/>
</dbReference>
<dbReference type="PROSITE" id="PS01234">
    <property type="entry name" value="GATB"/>
    <property type="match status" value="1"/>
</dbReference>
<dbReference type="Pfam" id="PF02637">
    <property type="entry name" value="GatB_Yqey"/>
    <property type="match status" value="1"/>
</dbReference>
<dbReference type="EMBL" id="DTLS01000177">
    <property type="protein sequence ID" value="HGZ60776.1"/>
    <property type="molecule type" value="Genomic_DNA"/>
</dbReference>
<keyword evidence="3 6" id="KW-0067">ATP-binding</keyword>
<feature type="domain" description="Asn/Gln amidotransferase" evidence="8">
    <location>
        <begin position="496"/>
        <end position="640"/>
    </location>
</feature>
<dbReference type="InterPro" id="IPR018027">
    <property type="entry name" value="Asn/Gln_amidotransferase"/>
</dbReference>
<dbReference type="Pfam" id="PF02938">
    <property type="entry name" value="GAD"/>
    <property type="match status" value="1"/>
</dbReference>
<dbReference type="InterPro" id="IPR014746">
    <property type="entry name" value="Gln_synth/guanido_kin_cat_dom"/>
</dbReference>
<dbReference type="InterPro" id="IPR003789">
    <property type="entry name" value="Asn/Gln_tRNA_amidoTrase-B-like"/>
</dbReference>
<organism evidence="9">
    <name type="scientific">Fervidicoccus fontis</name>
    <dbReference type="NCBI Taxonomy" id="683846"/>
    <lineage>
        <taxon>Archaea</taxon>
        <taxon>Thermoproteota</taxon>
        <taxon>Thermoprotei</taxon>
        <taxon>Fervidicoccales</taxon>
        <taxon>Fervidicoccaceae</taxon>
        <taxon>Fervidicoccus</taxon>
    </lineage>
</organism>
<evidence type="ECO:0000256" key="2">
    <source>
        <dbReference type="ARBA" id="ARBA00022741"/>
    </source>
</evidence>
<evidence type="ECO:0000256" key="1">
    <source>
        <dbReference type="ARBA" id="ARBA00022598"/>
    </source>
</evidence>
<dbReference type="PANTHER" id="PTHR11659">
    <property type="entry name" value="GLUTAMYL-TRNA GLN AMIDOTRANSFERASE SUBUNIT B MITOCHONDRIAL AND PROKARYOTIC PET112-RELATED"/>
    <property type="match status" value="1"/>
</dbReference>
<comment type="subunit">
    <text evidence="6">Heterodimer of GatD and GatE.</text>
</comment>
<dbReference type="GO" id="GO:0050567">
    <property type="term" value="F:glutaminyl-tRNA synthase (glutamine-hydrolyzing) activity"/>
    <property type="evidence" value="ECO:0007669"/>
    <property type="project" value="UniProtKB-UniRule"/>
</dbReference>
<dbReference type="InterPro" id="IPR029351">
    <property type="entry name" value="GAD_dom"/>
</dbReference>
<protein>
    <recommendedName>
        <fullName evidence="6">Glutamyl-tRNA(Gln) amidotransferase subunit E</fullName>
        <shortName evidence="6">Glu-ADT subunit E</shortName>
        <ecNumber evidence="6">6.3.5.-</ecNumber>
    </recommendedName>
</protein>
<comment type="function">
    <text evidence="6">Allows the formation of correctly charged Gln-tRNA(Gln) through the transamidation of misacylated Glu-tRNA(Gln) in organisms which lack glutaminyl-tRNA synthetase. The reaction takes place in the presence of glutamine and ATP through an activated gamma-phospho-Glu-tRNA(Gln). The GatDE system is specific for glutamate and does not act on aspartate.</text>
</comment>
<dbReference type="NCBIfam" id="TIGR00134">
    <property type="entry name" value="gatE_arch"/>
    <property type="match status" value="1"/>
</dbReference>
<dbReference type="Pfam" id="PF02934">
    <property type="entry name" value="GatB_N"/>
    <property type="match status" value="1"/>
</dbReference>
<dbReference type="InterPro" id="IPR017958">
    <property type="entry name" value="Gln-tRNA_amidoTrfase_suB_CS"/>
</dbReference>
<dbReference type="InterPro" id="IPR004115">
    <property type="entry name" value="GAD-like_sf"/>
</dbReference>
<proteinExistence type="inferred from homology"/>
<evidence type="ECO:0000256" key="5">
    <source>
        <dbReference type="ARBA" id="ARBA00047913"/>
    </source>
</evidence>
<name>A0A7J3SMH7_9CREN</name>
<dbReference type="SUPFAM" id="SSF55261">
    <property type="entry name" value="GAD domain-like"/>
    <property type="match status" value="1"/>
</dbReference>
<evidence type="ECO:0000256" key="3">
    <source>
        <dbReference type="ARBA" id="ARBA00022840"/>
    </source>
</evidence>
<comment type="caution">
    <text evidence="9">The sequence shown here is derived from an EMBL/GenBank/DDBJ whole genome shotgun (WGS) entry which is preliminary data.</text>
</comment>
<dbReference type="HAMAP" id="MF_00588">
    <property type="entry name" value="GatE"/>
    <property type="match status" value="1"/>
</dbReference>
<dbReference type="GO" id="GO:0005737">
    <property type="term" value="C:cytoplasm"/>
    <property type="evidence" value="ECO:0007669"/>
    <property type="project" value="InterPro"/>
</dbReference>
<gene>
    <name evidence="6 9" type="primary">gatE</name>
    <name evidence="9" type="ORF">ENW83_06240</name>
</gene>